<proteinExistence type="predicted"/>
<dbReference type="GO" id="GO:0006281">
    <property type="term" value="P:DNA repair"/>
    <property type="evidence" value="ECO:0007669"/>
    <property type="project" value="TreeGrafter"/>
</dbReference>
<evidence type="ECO:0000313" key="1">
    <source>
        <dbReference type="EMBL" id="SDH49804.1"/>
    </source>
</evidence>
<dbReference type="SUPFAM" id="SSF52540">
    <property type="entry name" value="P-loop containing nucleoside triphosphate hydrolases"/>
    <property type="match status" value="1"/>
</dbReference>
<dbReference type="Proteomes" id="UP000199045">
    <property type="component" value="Unassembled WGS sequence"/>
</dbReference>
<reference evidence="1 2" key="1">
    <citation type="submission" date="2016-10" db="EMBL/GenBank/DDBJ databases">
        <authorList>
            <person name="de Groot N.N."/>
        </authorList>
    </citation>
    <scope>NUCLEOTIDE SEQUENCE [LARGE SCALE GENOMIC DNA]</scope>
    <source>
        <strain evidence="1 2">DSM 527</strain>
    </source>
</reference>
<keyword evidence="1" id="KW-0418">Kinase</keyword>
<dbReference type="AlphaFoldDB" id="A0A1G8CWT7"/>
<dbReference type="GO" id="GO:0046404">
    <property type="term" value="F:ATP-dependent polydeoxyribonucleotide 5'-hydroxyl-kinase activity"/>
    <property type="evidence" value="ECO:0007669"/>
    <property type="project" value="TreeGrafter"/>
</dbReference>
<dbReference type="GO" id="GO:0003690">
    <property type="term" value="F:double-stranded DNA binding"/>
    <property type="evidence" value="ECO:0007669"/>
    <property type="project" value="TreeGrafter"/>
</dbReference>
<organism evidence="1 2">
    <name type="scientific">Chitinophaga filiformis</name>
    <name type="common">Myxococcus filiformis</name>
    <name type="synonym">Flexibacter filiformis</name>
    <dbReference type="NCBI Taxonomy" id="104663"/>
    <lineage>
        <taxon>Bacteria</taxon>
        <taxon>Pseudomonadati</taxon>
        <taxon>Bacteroidota</taxon>
        <taxon>Chitinophagia</taxon>
        <taxon>Chitinophagales</taxon>
        <taxon>Chitinophagaceae</taxon>
        <taxon>Chitinophaga</taxon>
    </lineage>
</organism>
<dbReference type="STRING" id="104663.SAMN04488121_11364"/>
<dbReference type="Pfam" id="PF13671">
    <property type="entry name" value="AAA_33"/>
    <property type="match status" value="1"/>
</dbReference>
<name>A0A1G8CWT7_CHIFI</name>
<sequence>MSLLPLFCIPNTHTMEAIIFCGLQATGKTGFYKEHFLQTHVRISLDLLKSRYREDLFLGACIKGTQPFVVDNTNPGATDREKYIKLAREYKFKVIGYYFKSSLSDSLERNSQRTGKALIPKVGVLNTYKRLEVPQLSEGFDELHYVELGPDGFTIKAWNHEI</sequence>
<dbReference type="Gene3D" id="3.40.50.300">
    <property type="entry name" value="P-loop containing nucleotide triphosphate hydrolases"/>
    <property type="match status" value="1"/>
</dbReference>
<dbReference type="GO" id="GO:0046403">
    <property type="term" value="F:polynucleotide 3'-phosphatase activity"/>
    <property type="evidence" value="ECO:0007669"/>
    <property type="project" value="TreeGrafter"/>
</dbReference>
<dbReference type="PANTHER" id="PTHR12083:SF9">
    <property type="entry name" value="BIFUNCTIONAL POLYNUCLEOTIDE PHOSPHATASE_KINASE"/>
    <property type="match status" value="1"/>
</dbReference>
<gene>
    <name evidence="1" type="ORF">SAMN04488121_11364</name>
</gene>
<dbReference type="InterPro" id="IPR027417">
    <property type="entry name" value="P-loop_NTPase"/>
</dbReference>
<evidence type="ECO:0000313" key="2">
    <source>
        <dbReference type="Proteomes" id="UP000199045"/>
    </source>
</evidence>
<dbReference type="EMBL" id="FNBN01000013">
    <property type="protein sequence ID" value="SDH49804.1"/>
    <property type="molecule type" value="Genomic_DNA"/>
</dbReference>
<protein>
    <submittedName>
        <fullName evidence="1">Predicted kinase</fullName>
    </submittedName>
</protein>
<accession>A0A1G8CWT7</accession>
<keyword evidence="1" id="KW-0808">Transferase</keyword>
<dbReference type="PANTHER" id="PTHR12083">
    <property type="entry name" value="BIFUNCTIONAL POLYNUCLEOTIDE PHOSPHATASE/KINASE"/>
    <property type="match status" value="1"/>
</dbReference>